<accession>A0A8S0X471</accession>
<name>A0A8S0X471_9FIRM</name>
<evidence type="ECO:0000256" key="1">
    <source>
        <dbReference type="ARBA" id="ARBA00022448"/>
    </source>
</evidence>
<dbReference type="RefSeq" id="WP_240984258.1">
    <property type="nucleotide sequence ID" value="NZ_CDGJ01000132.1"/>
</dbReference>
<dbReference type="InterPro" id="IPR003593">
    <property type="entry name" value="AAA+_ATPase"/>
</dbReference>
<dbReference type="PROSITE" id="PS00211">
    <property type="entry name" value="ABC_TRANSPORTER_1"/>
    <property type="match status" value="1"/>
</dbReference>
<evidence type="ECO:0000259" key="4">
    <source>
        <dbReference type="PROSITE" id="PS50893"/>
    </source>
</evidence>
<dbReference type="GO" id="GO:0042941">
    <property type="term" value="P:D-alanine transmembrane transport"/>
    <property type="evidence" value="ECO:0007669"/>
    <property type="project" value="TreeGrafter"/>
</dbReference>
<evidence type="ECO:0000313" key="6">
    <source>
        <dbReference type="EMBL" id="CEJ09391.1"/>
    </source>
</evidence>
<feature type="domain" description="ABC transporter" evidence="4">
    <location>
        <begin position="4"/>
        <end position="251"/>
    </location>
</feature>
<keyword evidence="7" id="KW-1185">Reference proteome</keyword>
<protein>
    <submittedName>
        <fullName evidence="5">ABC transporter</fullName>
        <ecNumber evidence="5">3.6.1.3</ecNumber>
    </submittedName>
    <submittedName>
        <fullName evidence="6">High-affinity branched-chain amino acid transport ATP-binding protein LivG</fullName>
    </submittedName>
</protein>
<dbReference type="Gene3D" id="3.40.50.300">
    <property type="entry name" value="P-loop containing nucleotide triphosphate hydrolases"/>
    <property type="match status" value="1"/>
</dbReference>
<dbReference type="GO" id="GO:0015188">
    <property type="term" value="F:L-isoleucine transmembrane transporter activity"/>
    <property type="evidence" value="ECO:0007669"/>
    <property type="project" value="TreeGrafter"/>
</dbReference>
<dbReference type="Proteomes" id="UP000836597">
    <property type="component" value="Chromosome"/>
</dbReference>
<keyword evidence="3 6" id="KW-0067">ATP-binding</keyword>
<dbReference type="CDD" id="cd03219">
    <property type="entry name" value="ABC_Mj1267_LivG_branched"/>
    <property type="match status" value="1"/>
</dbReference>
<dbReference type="InterPro" id="IPR051120">
    <property type="entry name" value="ABC_AA/LPS_Transport"/>
</dbReference>
<dbReference type="InterPro" id="IPR027417">
    <property type="entry name" value="P-loop_NTPase"/>
</dbReference>
<dbReference type="GO" id="GO:0015808">
    <property type="term" value="P:L-alanine transport"/>
    <property type="evidence" value="ECO:0007669"/>
    <property type="project" value="TreeGrafter"/>
</dbReference>
<dbReference type="EMBL" id="LR746496">
    <property type="protein sequence ID" value="CAA7600610.1"/>
    <property type="molecule type" value="Genomic_DNA"/>
</dbReference>
<dbReference type="KEGG" id="aacx:DEACI_1263"/>
<dbReference type="Pfam" id="PF12399">
    <property type="entry name" value="BCA_ABC_TP_C"/>
    <property type="match status" value="1"/>
</dbReference>
<keyword evidence="2" id="KW-0547">Nucleotide-binding</keyword>
<dbReference type="Proteomes" id="UP001071230">
    <property type="component" value="Unassembled WGS sequence"/>
</dbReference>
<dbReference type="GO" id="GO:0016887">
    <property type="term" value="F:ATP hydrolysis activity"/>
    <property type="evidence" value="ECO:0007669"/>
    <property type="project" value="InterPro"/>
</dbReference>
<reference evidence="6" key="1">
    <citation type="submission" date="2014-11" db="EMBL/GenBank/DDBJ databases">
        <authorList>
            <person name="Hornung B.V."/>
        </authorList>
    </citation>
    <scope>NUCLEOTIDE SEQUENCE</scope>
    <source>
        <strain evidence="6">INE</strain>
    </source>
</reference>
<gene>
    <name evidence="5" type="ORF">DEACI_1263</name>
    <name evidence="6" type="ORF">DEACI_3875</name>
</gene>
<keyword evidence="5" id="KW-0378">Hydrolase</keyword>
<reference evidence="5" key="2">
    <citation type="submission" date="2020-01" db="EMBL/GenBank/DDBJ databases">
        <authorList>
            <person name="Hornung B."/>
        </authorList>
    </citation>
    <scope>NUCLEOTIDE SEQUENCE</scope>
    <source>
        <strain evidence="5">PacBioINE</strain>
    </source>
</reference>
<dbReference type="InterPro" id="IPR032823">
    <property type="entry name" value="BCA_ABC_TP_C"/>
</dbReference>
<evidence type="ECO:0000256" key="2">
    <source>
        <dbReference type="ARBA" id="ARBA00022741"/>
    </source>
</evidence>
<dbReference type="SMART" id="SM00382">
    <property type="entry name" value="AAA"/>
    <property type="match status" value="1"/>
</dbReference>
<dbReference type="Pfam" id="PF00005">
    <property type="entry name" value="ABC_tran"/>
    <property type="match status" value="1"/>
</dbReference>
<dbReference type="PANTHER" id="PTHR45772:SF7">
    <property type="entry name" value="AMINO ACID ABC TRANSPORTER ATP-BINDING PROTEIN"/>
    <property type="match status" value="1"/>
</dbReference>
<dbReference type="SUPFAM" id="SSF52540">
    <property type="entry name" value="P-loop containing nucleoside triphosphate hydrolases"/>
    <property type="match status" value="1"/>
</dbReference>
<dbReference type="AlphaFoldDB" id="A0A8S0X471"/>
<dbReference type="PROSITE" id="PS50893">
    <property type="entry name" value="ABC_TRANSPORTER_2"/>
    <property type="match status" value="1"/>
</dbReference>
<dbReference type="FunFam" id="3.40.50.300:FF:000421">
    <property type="entry name" value="Branched-chain amino acid ABC transporter ATP-binding protein"/>
    <property type="match status" value="1"/>
</dbReference>
<organism evidence="5">
    <name type="scientific">Acididesulfobacillus acetoxydans</name>
    <dbReference type="NCBI Taxonomy" id="1561005"/>
    <lineage>
        <taxon>Bacteria</taxon>
        <taxon>Bacillati</taxon>
        <taxon>Bacillota</taxon>
        <taxon>Clostridia</taxon>
        <taxon>Eubacteriales</taxon>
        <taxon>Peptococcaceae</taxon>
        <taxon>Acididesulfobacillus</taxon>
    </lineage>
</organism>
<dbReference type="InterPro" id="IPR003439">
    <property type="entry name" value="ABC_transporter-like_ATP-bd"/>
</dbReference>
<sequence>MAILEFERASVHFGGVRAVDHVSSEIEQGKITSIIGPNGAGKTTLFNLITGAYKLTQGDIRFRGQSVARLSPHMVHSLGIARTFQNIRLFSSMTVLENIMISTHSKLKPKVLGIFIPGTFKRVEENMKGMAEKVLVLLDLLPKAGYHASALSYGEQRRVEIARALVSDPEIVLLDEPSAGMNVREAKELIKFISQINKDLGKTVVVIEHNMRVVRHISDKIIVLDHGCKIADGVSEEVLRNPKVVEAYLGHSRLTTYAHVR</sequence>
<dbReference type="PANTHER" id="PTHR45772">
    <property type="entry name" value="CONSERVED COMPONENT OF ABC TRANSPORTER FOR NATURAL AMINO ACIDS-RELATED"/>
    <property type="match status" value="1"/>
</dbReference>
<dbReference type="EMBL" id="CDGJ01000132">
    <property type="protein sequence ID" value="CEJ09391.1"/>
    <property type="molecule type" value="Genomic_DNA"/>
</dbReference>
<proteinExistence type="predicted"/>
<dbReference type="GO" id="GO:1903805">
    <property type="term" value="P:L-valine import across plasma membrane"/>
    <property type="evidence" value="ECO:0007669"/>
    <property type="project" value="TreeGrafter"/>
</dbReference>
<keyword evidence="1" id="KW-0813">Transport</keyword>
<evidence type="ECO:0000313" key="7">
    <source>
        <dbReference type="Proteomes" id="UP001071230"/>
    </source>
</evidence>
<dbReference type="GO" id="GO:0005304">
    <property type="term" value="F:L-valine transmembrane transporter activity"/>
    <property type="evidence" value="ECO:0007669"/>
    <property type="project" value="TreeGrafter"/>
</dbReference>
<evidence type="ECO:0000256" key="3">
    <source>
        <dbReference type="ARBA" id="ARBA00022840"/>
    </source>
</evidence>
<dbReference type="GO" id="GO:0005886">
    <property type="term" value="C:plasma membrane"/>
    <property type="evidence" value="ECO:0007669"/>
    <property type="project" value="TreeGrafter"/>
</dbReference>
<dbReference type="GO" id="GO:0015192">
    <property type="term" value="F:L-phenylalanine transmembrane transporter activity"/>
    <property type="evidence" value="ECO:0007669"/>
    <property type="project" value="TreeGrafter"/>
</dbReference>
<dbReference type="EC" id="3.6.1.3" evidence="5"/>
<dbReference type="GO" id="GO:0005524">
    <property type="term" value="F:ATP binding"/>
    <property type="evidence" value="ECO:0007669"/>
    <property type="project" value="UniProtKB-KW"/>
</dbReference>
<dbReference type="GO" id="GO:1903806">
    <property type="term" value="P:L-isoleucine import across plasma membrane"/>
    <property type="evidence" value="ECO:0007669"/>
    <property type="project" value="TreeGrafter"/>
</dbReference>
<evidence type="ECO:0000313" key="5">
    <source>
        <dbReference type="EMBL" id="CAA7600610.1"/>
    </source>
</evidence>
<dbReference type="InterPro" id="IPR017871">
    <property type="entry name" value="ABC_transporter-like_CS"/>
</dbReference>